<name>K0S963_THAOC</name>
<feature type="compositionally biased region" description="Acidic residues" evidence="1">
    <location>
        <begin position="512"/>
        <end position="526"/>
    </location>
</feature>
<sequence>MQLAGRIIEAVYPRVTVVHAAEHLIALMFSDMGKISSVRSKLHNQGWAVNLLKGCDGRFAGFFYGLHRALRLKAALLATVHSAQWRELRNVKAIVHRAAEDIKADIFWKRVFVLLRAKFPLLNHIVTAADEADANYDDDDDEVEVDDEDDNDYAGQFDDEDEDVYEVDDEWGTLVTFESTGIFKQIAKAISDRAPKLGTDFAITAWVCSVHPDIVQDVRDRMVGRPHLRKAVERCVRKLYAHDVDGQEDGELDKKVDLFWDELKHFQLRTGEFFPSWYNSPDCTEGNSAKWHAKYSFFCTKVFGWVACRVTSKITGCGSAERAWADCKELKSGKRSHLGSSKLCKQATLYTSAALRRARIVRQEQQKLDCVSKEARWGNDDEKFDLGLENWGVDTAELKAPPKLPRRLFRCYTEDWENIKDQNPVMRQRFLQKYGGLVFDDIDNNMTRMTVSKNILKYIKYQGWHVMAEPPEYDGTNAEVLEPIAINEDVLIHLVKNTIQPDHLNVRMVSREEDEDAEEEDDDSGDGSDGSLPGMCGHARPTPLAQIQRAEVPAQNVKYHQRQYEATLLEWRHSSRPLCVMTILHIWSIGAFFYSSSSTADQTGLLCGHRKEALSSALMDTKHTSLFAMYIIHGQ</sequence>
<evidence type="ECO:0000256" key="1">
    <source>
        <dbReference type="SAM" id="MobiDB-lite"/>
    </source>
</evidence>
<protein>
    <submittedName>
        <fullName evidence="2">Uncharacterized protein</fullName>
    </submittedName>
</protein>
<evidence type="ECO:0000313" key="3">
    <source>
        <dbReference type="Proteomes" id="UP000266841"/>
    </source>
</evidence>
<accession>K0S963</accession>
<evidence type="ECO:0000313" key="2">
    <source>
        <dbReference type="EMBL" id="EJK61830.1"/>
    </source>
</evidence>
<proteinExistence type="predicted"/>
<dbReference type="EMBL" id="AGNL01019432">
    <property type="protein sequence ID" value="EJK61830.1"/>
    <property type="molecule type" value="Genomic_DNA"/>
</dbReference>
<dbReference type="Proteomes" id="UP000266841">
    <property type="component" value="Unassembled WGS sequence"/>
</dbReference>
<feature type="region of interest" description="Disordered" evidence="1">
    <location>
        <begin position="511"/>
        <end position="540"/>
    </location>
</feature>
<keyword evidence="3" id="KW-1185">Reference proteome</keyword>
<reference evidence="2 3" key="1">
    <citation type="journal article" date="2012" name="Genome Biol.">
        <title>Genome and low-iron response of an oceanic diatom adapted to chronic iron limitation.</title>
        <authorList>
            <person name="Lommer M."/>
            <person name="Specht M."/>
            <person name="Roy A.S."/>
            <person name="Kraemer L."/>
            <person name="Andreson R."/>
            <person name="Gutowska M.A."/>
            <person name="Wolf J."/>
            <person name="Bergner S.V."/>
            <person name="Schilhabel M.B."/>
            <person name="Klostermeier U.C."/>
            <person name="Beiko R.G."/>
            <person name="Rosenstiel P."/>
            <person name="Hippler M."/>
            <person name="Laroche J."/>
        </authorList>
    </citation>
    <scope>NUCLEOTIDE SEQUENCE [LARGE SCALE GENOMIC DNA]</scope>
    <source>
        <strain evidence="2 3">CCMP1005</strain>
    </source>
</reference>
<dbReference type="AlphaFoldDB" id="K0S963"/>
<gene>
    <name evidence="2" type="ORF">THAOC_17608</name>
</gene>
<comment type="caution">
    <text evidence="2">The sequence shown here is derived from an EMBL/GenBank/DDBJ whole genome shotgun (WGS) entry which is preliminary data.</text>
</comment>
<organism evidence="2 3">
    <name type="scientific">Thalassiosira oceanica</name>
    <name type="common">Marine diatom</name>
    <dbReference type="NCBI Taxonomy" id="159749"/>
    <lineage>
        <taxon>Eukaryota</taxon>
        <taxon>Sar</taxon>
        <taxon>Stramenopiles</taxon>
        <taxon>Ochrophyta</taxon>
        <taxon>Bacillariophyta</taxon>
        <taxon>Coscinodiscophyceae</taxon>
        <taxon>Thalassiosirophycidae</taxon>
        <taxon>Thalassiosirales</taxon>
        <taxon>Thalassiosiraceae</taxon>
        <taxon>Thalassiosira</taxon>
    </lineage>
</organism>
<feature type="non-terminal residue" evidence="2">
    <location>
        <position position="635"/>
    </location>
</feature>